<keyword evidence="3 10" id="KW-0812">Transmembrane</keyword>
<dbReference type="Proteomes" id="UP001161247">
    <property type="component" value="Chromosome 6"/>
</dbReference>
<comment type="subcellular location">
    <subcellularLocation>
        <location evidence="1">Cell membrane</location>
        <topology evidence="1">Single-pass membrane protein</topology>
    </subcellularLocation>
</comment>
<evidence type="ECO:0000256" key="5">
    <source>
        <dbReference type="ARBA" id="ARBA00022741"/>
    </source>
</evidence>
<dbReference type="SUPFAM" id="SSF56112">
    <property type="entry name" value="Protein kinase-like (PK-like)"/>
    <property type="match status" value="1"/>
</dbReference>
<feature type="domain" description="Protein kinase" evidence="11">
    <location>
        <begin position="336"/>
        <end position="626"/>
    </location>
</feature>
<evidence type="ECO:0000259" key="11">
    <source>
        <dbReference type="PROSITE" id="PS50011"/>
    </source>
</evidence>
<evidence type="ECO:0000256" key="6">
    <source>
        <dbReference type="ARBA" id="ARBA00022840"/>
    </source>
</evidence>
<evidence type="ECO:0000256" key="9">
    <source>
        <dbReference type="ARBA" id="ARBA00023157"/>
    </source>
</evidence>
<keyword evidence="14" id="KW-1185">Reference proteome</keyword>
<dbReference type="InterPro" id="IPR011009">
    <property type="entry name" value="Kinase-like_dom_sf"/>
</dbReference>
<dbReference type="Pfam" id="PF23446">
    <property type="entry name" value="LysM1_NFP_LYK"/>
    <property type="match status" value="1"/>
</dbReference>
<dbReference type="InterPro" id="IPR056561">
    <property type="entry name" value="NFP_LYK_LysM1"/>
</dbReference>
<dbReference type="Pfam" id="PF23472">
    <property type="entry name" value="LysM2_CERK1_LYK3_4_5"/>
    <property type="match status" value="1"/>
</dbReference>
<dbReference type="PROSITE" id="PS50011">
    <property type="entry name" value="PROTEIN_KINASE_DOM"/>
    <property type="match status" value="1"/>
</dbReference>
<sequence>MYPRFIRIDIVVSSLVILWHFVSLLTAQQQYAGTSTLTCNNTDKTGPSPAFLYTCNGQHRSCQTFIIFRSQPTYNSAISISKLLNSPLLELSQINNISASEPLPPNSEVIVPVNCLCSGNYYQANSSYTVQSESDTYYKISTKTFQGLSSCNSIIQENPYGIYDLEVGDELRVPLRCACPTKNQTSEGIKFLLTYLVDWNDNIDDVSKRFNVTTKSIVDANGFLDVDSVLFPNTTVLIPLLSAPLSSQTRRGHPPLVVAPPSRRHKNSIKWILVGIGIGSSLALLSCLLFLIFWHSRGGKITTVFLGSKQRKDSKHLTDIKQKINDFEQDLKIFGFDELECATEGFSARNQLSDSVYHGVLRGKSVAIKKMNRDVKKEVRILQKINHFNLVSLYGVCKHNCLYYLAYEFMGNGSLRQWINQEENPESRSWNIRIRMALDVANGLDYLHNFTAPGYVHKDINSSNVLVSSDLRAKIANSSFAKPSKSRGNGNSTSFSDSCSKVMGTKGYMAPEYLETGRVSPKMDVYAFGVVLLELITGKEAVFKEDGREVWLSEAAIKVMSAANATAAIGRFIDPKLQEKHPLGFIIDNSRLALRLLEVSAACLATDPTNRPTMAAVISSLMKVQLDVKTDCSFSM</sequence>
<evidence type="ECO:0000256" key="10">
    <source>
        <dbReference type="SAM" id="Phobius"/>
    </source>
</evidence>
<protein>
    <submittedName>
        <fullName evidence="13">OLC1v1009990C1</fullName>
    </submittedName>
</protein>
<dbReference type="InterPro" id="IPR036779">
    <property type="entry name" value="LysM_dom_sf"/>
</dbReference>
<feature type="domain" description="LysM" evidence="12">
    <location>
        <begin position="193"/>
        <end position="238"/>
    </location>
</feature>
<reference evidence="13" key="1">
    <citation type="submission" date="2023-03" db="EMBL/GenBank/DDBJ databases">
        <authorList>
            <person name="Julca I."/>
        </authorList>
    </citation>
    <scope>NUCLEOTIDE SEQUENCE</scope>
</reference>
<dbReference type="InterPro" id="IPR056562">
    <property type="entry name" value="LysM2_CERK1_LYK3_4_5"/>
</dbReference>
<feature type="transmembrane region" description="Helical" evidence="10">
    <location>
        <begin position="271"/>
        <end position="294"/>
    </location>
</feature>
<evidence type="ECO:0000256" key="4">
    <source>
        <dbReference type="ARBA" id="ARBA00022729"/>
    </source>
</evidence>
<dbReference type="InterPro" id="IPR052611">
    <property type="entry name" value="Plant_RLK_LysM"/>
</dbReference>
<dbReference type="InterPro" id="IPR000719">
    <property type="entry name" value="Prot_kinase_dom"/>
</dbReference>
<keyword evidence="6" id="KW-0067">ATP-binding</keyword>
<keyword evidence="9" id="KW-1015">Disulfide bond</keyword>
<evidence type="ECO:0000256" key="1">
    <source>
        <dbReference type="ARBA" id="ARBA00004162"/>
    </source>
</evidence>
<evidence type="ECO:0000256" key="7">
    <source>
        <dbReference type="ARBA" id="ARBA00022989"/>
    </source>
</evidence>
<dbReference type="PROSITE" id="PS51782">
    <property type="entry name" value="LYSM"/>
    <property type="match status" value="1"/>
</dbReference>
<keyword evidence="7 10" id="KW-1133">Transmembrane helix</keyword>
<dbReference type="AlphaFoldDB" id="A0AAV1DQ70"/>
<evidence type="ECO:0000259" key="12">
    <source>
        <dbReference type="PROSITE" id="PS51782"/>
    </source>
</evidence>
<dbReference type="InterPro" id="IPR018392">
    <property type="entry name" value="LysM"/>
</dbReference>
<dbReference type="GO" id="GO:0004672">
    <property type="term" value="F:protein kinase activity"/>
    <property type="evidence" value="ECO:0007669"/>
    <property type="project" value="InterPro"/>
</dbReference>
<keyword evidence="5" id="KW-0547">Nucleotide-binding</keyword>
<evidence type="ECO:0000256" key="8">
    <source>
        <dbReference type="ARBA" id="ARBA00023136"/>
    </source>
</evidence>
<gene>
    <name evidence="13" type="ORF">OLC1_LOCUS17783</name>
</gene>
<dbReference type="Pfam" id="PF00069">
    <property type="entry name" value="Pkinase"/>
    <property type="match status" value="1"/>
</dbReference>
<keyword evidence="4" id="KW-0732">Signal</keyword>
<dbReference type="GO" id="GO:0005524">
    <property type="term" value="F:ATP binding"/>
    <property type="evidence" value="ECO:0007669"/>
    <property type="project" value="UniProtKB-KW"/>
</dbReference>
<dbReference type="PANTHER" id="PTHR45927">
    <property type="entry name" value="LYSM-DOMAIN RECEPTOR-LIKE KINASE-RELATED"/>
    <property type="match status" value="1"/>
</dbReference>
<dbReference type="GO" id="GO:0051707">
    <property type="term" value="P:response to other organism"/>
    <property type="evidence" value="ECO:0007669"/>
    <property type="project" value="UniProtKB-ARBA"/>
</dbReference>
<dbReference type="InterPro" id="IPR056563">
    <property type="entry name" value="LysM3_LYK4_5"/>
</dbReference>
<evidence type="ECO:0000313" key="14">
    <source>
        <dbReference type="Proteomes" id="UP001161247"/>
    </source>
</evidence>
<dbReference type="EMBL" id="OX459123">
    <property type="protein sequence ID" value="CAI9110030.1"/>
    <property type="molecule type" value="Genomic_DNA"/>
</dbReference>
<dbReference type="PANTHER" id="PTHR45927:SF5">
    <property type="entry name" value="PROTEIN KINASE DOMAIN-CONTAINING PROTEIN"/>
    <property type="match status" value="1"/>
</dbReference>
<name>A0AAV1DQ70_OLDCO</name>
<keyword evidence="8 10" id="KW-0472">Membrane</keyword>
<evidence type="ECO:0000256" key="3">
    <source>
        <dbReference type="ARBA" id="ARBA00022692"/>
    </source>
</evidence>
<evidence type="ECO:0000256" key="2">
    <source>
        <dbReference type="ARBA" id="ARBA00022475"/>
    </source>
</evidence>
<organism evidence="13 14">
    <name type="scientific">Oldenlandia corymbosa var. corymbosa</name>
    <dbReference type="NCBI Taxonomy" id="529605"/>
    <lineage>
        <taxon>Eukaryota</taxon>
        <taxon>Viridiplantae</taxon>
        <taxon>Streptophyta</taxon>
        <taxon>Embryophyta</taxon>
        <taxon>Tracheophyta</taxon>
        <taxon>Spermatophyta</taxon>
        <taxon>Magnoliopsida</taxon>
        <taxon>eudicotyledons</taxon>
        <taxon>Gunneridae</taxon>
        <taxon>Pentapetalae</taxon>
        <taxon>asterids</taxon>
        <taxon>lamiids</taxon>
        <taxon>Gentianales</taxon>
        <taxon>Rubiaceae</taxon>
        <taxon>Rubioideae</taxon>
        <taxon>Spermacoceae</taxon>
        <taxon>Hedyotis-Oldenlandia complex</taxon>
        <taxon>Oldenlandia</taxon>
    </lineage>
</organism>
<dbReference type="Gene3D" id="3.30.200.20">
    <property type="entry name" value="Phosphorylase Kinase, domain 1"/>
    <property type="match status" value="1"/>
</dbReference>
<dbReference type="GO" id="GO:0005886">
    <property type="term" value="C:plasma membrane"/>
    <property type="evidence" value="ECO:0007669"/>
    <property type="project" value="UniProtKB-SubCell"/>
</dbReference>
<keyword evidence="2" id="KW-1003">Cell membrane</keyword>
<proteinExistence type="predicted"/>
<dbReference type="Gene3D" id="1.10.510.10">
    <property type="entry name" value="Transferase(Phosphotransferase) domain 1"/>
    <property type="match status" value="1"/>
</dbReference>
<evidence type="ECO:0000313" key="13">
    <source>
        <dbReference type="EMBL" id="CAI9110030.1"/>
    </source>
</evidence>
<dbReference type="Pfam" id="PF23473">
    <property type="entry name" value="LysM3_LYK4_5"/>
    <property type="match status" value="1"/>
</dbReference>
<dbReference type="Gene3D" id="3.10.350.10">
    <property type="entry name" value="LysM domain"/>
    <property type="match status" value="1"/>
</dbReference>
<accession>A0AAV1DQ70</accession>
<feature type="transmembrane region" description="Helical" evidence="10">
    <location>
        <begin position="6"/>
        <end position="27"/>
    </location>
</feature>
<dbReference type="FunFam" id="1.10.510.10:FF:000468">
    <property type="entry name" value="PTI1-like tyrosine-protein kinase 3"/>
    <property type="match status" value="1"/>
</dbReference>